<gene>
    <name evidence="1" type="ORF">GCM10010446_60520</name>
</gene>
<evidence type="ECO:0000313" key="1">
    <source>
        <dbReference type="EMBL" id="GAA2966742.1"/>
    </source>
</evidence>
<proteinExistence type="predicted"/>
<evidence type="ECO:0000313" key="2">
    <source>
        <dbReference type="Proteomes" id="UP001500403"/>
    </source>
</evidence>
<dbReference type="EMBL" id="BAAAUD010000059">
    <property type="protein sequence ID" value="GAA2966742.1"/>
    <property type="molecule type" value="Genomic_DNA"/>
</dbReference>
<comment type="caution">
    <text evidence="1">The sequence shown here is derived from an EMBL/GenBank/DDBJ whole genome shotgun (WGS) entry which is preliminary data.</text>
</comment>
<sequence length="114" mass="12373">MSNFDYHRLSKRLATPFSISDTARQAAKLLGDDWHAESGYWGVTGEITTLDGARFIVGVDHEGDLYVYADKRPSPRRRDVVRTAPAAVRAAGTTAGGVVTTSAWSSSASRGSRW</sequence>
<protein>
    <submittedName>
        <fullName evidence="1">Uncharacterized protein</fullName>
    </submittedName>
</protein>
<dbReference type="Proteomes" id="UP001500403">
    <property type="component" value="Unassembled WGS sequence"/>
</dbReference>
<dbReference type="RefSeq" id="WP_344499521.1">
    <property type="nucleotide sequence ID" value="NZ_BAAAUD010000059.1"/>
</dbReference>
<organism evidence="1 2">
    <name type="scientific">Streptomyces enissocaesilis</name>
    <dbReference type="NCBI Taxonomy" id="332589"/>
    <lineage>
        <taxon>Bacteria</taxon>
        <taxon>Bacillati</taxon>
        <taxon>Actinomycetota</taxon>
        <taxon>Actinomycetes</taxon>
        <taxon>Kitasatosporales</taxon>
        <taxon>Streptomycetaceae</taxon>
        <taxon>Streptomyces</taxon>
        <taxon>Streptomyces rochei group</taxon>
    </lineage>
</organism>
<accession>A0ABP6K6M8</accession>
<name>A0ABP6K6M8_9ACTN</name>
<reference evidence="2" key="1">
    <citation type="journal article" date="2019" name="Int. J. Syst. Evol. Microbiol.">
        <title>The Global Catalogue of Microorganisms (GCM) 10K type strain sequencing project: providing services to taxonomists for standard genome sequencing and annotation.</title>
        <authorList>
            <consortium name="The Broad Institute Genomics Platform"/>
            <consortium name="The Broad Institute Genome Sequencing Center for Infectious Disease"/>
            <person name="Wu L."/>
            <person name="Ma J."/>
        </authorList>
    </citation>
    <scope>NUCLEOTIDE SEQUENCE [LARGE SCALE GENOMIC DNA]</scope>
    <source>
        <strain evidence="2">JCM 9088</strain>
    </source>
</reference>
<keyword evidence="2" id="KW-1185">Reference proteome</keyword>